<feature type="domain" description="CCHC-type" evidence="5">
    <location>
        <begin position="1085"/>
        <end position="1099"/>
    </location>
</feature>
<dbReference type="InterPro" id="IPR001878">
    <property type="entry name" value="Znf_CCHC"/>
</dbReference>
<dbReference type="InterPro" id="IPR012337">
    <property type="entry name" value="RNaseH-like_sf"/>
</dbReference>
<keyword evidence="4" id="KW-0812">Transmembrane</keyword>
<dbReference type="InterPro" id="IPR036875">
    <property type="entry name" value="Znf_CCHC_sf"/>
</dbReference>
<feature type="region of interest" description="Disordered" evidence="3">
    <location>
        <begin position="1529"/>
        <end position="1553"/>
    </location>
</feature>
<evidence type="ECO:0000256" key="3">
    <source>
        <dbReference type="SAM" id="MobiDB-lite"/>
    </source>
</evidence>
<dbReference type="SUPFAM" id="SSF53098">
    <property type="entry name" value="Ribonuclease H-like"/>
    <property type="match status" value="1"/>
</dbReference>
<evidence type="ECO:0000256" key="1">
    <source>
        <dbReference type="PROSITE-ProRule" id="PRU00047"/>
    </source>
</evidence>
<feature type="region of interest" description="Disordered" evidence="3">
    <location>
        <begin position="1209"/>
        <end position="1231"/>
    </location>
</feature>
<evidence type="ECO:0000313" key="7">
    <source>
        <dbReference type="EMBL" id="GEU85302.1"/>
    </source>
</evidence>
<dbReference type="GO" id="GO:0008270">
    <property type="term" value="F:zinc ion binding"/>
    <property type="evidence" value="ECO:0007669"/>
    <property type="project" value="UniProtKB-KW"/>
</dbReference>
<dbReference type="SUPFAM" id="SSF57756">
    <property type="entry name" value="Retrovirus zinc finger-like domains"/>
    <property type="match status" value="1"/>
</dbReference>
<feature type="compositionally biased region" description="Basic and acidic residues" evidence="3">
    <location>
        <begin position="1529"/>
        <end position="1542"/>
    </location>
</feature>
<accession>A0A6L2NJK5</accession>
<evidence type="ECO:0000256" key="4">
    <source>
        <dbReference type="SAM" id="Phobius"/>
    </source>
</evidence>
<dbReference type="SMART" id="SM00343">
    <property type="entry name" value="ZnF_C2HC"/>
    <property type="match status" value="1"/>
</dbReference>
<sequence>MLKFSVTHRLATPYHPQTSGQVEVSNRGLKRILERTVGENRASWPDKLDDALWAFQTACKTPIGCTPYKLVYGKECHLPIELEHKAYWVLKHANFDLQTAGGGSKWLFDIDALSESVNYAPVSAGTNSNDFASKGASFDVGQSSLETGFSQDYILMPLWKDNSLFDSYSQDSNGHNKDKHGPSQESECDNQKRPNAESSTKTVNTAGPSINIANASDNTDSLNINIVSSPVNTATPTYVDYPIDPLMPDLEDTRIFDDAYDDRDEGAEADYNNLETVISVSPIPSTRVYKDHPKDQIIGEVHSVIQTRKMAKQNEVGLTTFINKQKRTNHKISKIVYFLIFSLRWNQRRGVYVSQPPGFVDPEFLDMVSKVEKALYDLHQTPRACVKSASTPIETHKPLSKDAAGTDVDVRLYRSMIGSLMHLTSSRPDIMFTTKIYVDNESAICVVKNHVYHSKTKHIEIRHHFIKDSYEKRLIEMVKVHTDYNVAYLLTKAFDVTRFQFLIASIGLLNPWIMDQGEDIYGTLCVSAANYTLWILRMECKSGQVMKIGLELKGCLINDRYSDLVKMLVTLLMVTLLILMVFLMLFLPTQQMVLNSPCLTDKKELAIPGQTATVDFLSSCSINYALTVSPIVYASYIKQLWNTASSKTINYVKQIHAIVDGEATVISESSVRSDLLFDDEDGDEVIHMERGDIVERAITTDAGLVAAQESDNINKTQTTTMPNVGIPQRMVTGGSPRRQETMGGTPAQTRAVIHSLDEEETSLDAKDSPKQGRIIREIDKDETINLRSTTKDKGKGIMKKTKLPKKLKKREMIQLSLDEELAQKLHAEELAKETARQEQEMYNLKKALELQKQLDQRKEVVDKAEVRKNMYTYLKNQGGYKQSYFKGMKYEDIIPIFERVWDQIHTFVPKDSKIEREVTKRQNDTAAEETKGITLKGQHKGYDRFQTQLIHLKIHGAGVSHEDANQKFLRSLPSSWSQVALIIRTKPGFDTFNFDDLYNNLRVFERDVKGTTASSSSNTHNVAFMSADNTNSTNDINDDDIEEMDLKWQVAMTFMRIKKFYKRTGRKLYFDTKDLVGFDKTKVECFNCHKIRHFARDCRAKGNQDNRRRDGRYNGNKARDNDTQNYAMMAYSSSNSGSDNESMFMNKECDLEDTPVNDRYDEGMHAVPPPMTGNYMPSGPDVEIDYSKFTYGTKQTSVDETYSKQVEYASSESGSSVETTTSMPAPNDPHKVLKDKGIIDRRCSRHIVGNKLHKAFPLPDYHQFKGGSVSFGGSNGRITGNEKIKAGRLDFEDVYYIEELKHYNLFYVSQMCDKKNKVLFTDTDYLVMSPDFKLSDENQKGKQHKASCKANTAEAVNAACYVLNRVLVTKPQNKTPYELLTSRQPIISYLRPFGRHVTILNTIEQLSRFDGKSDLGFLVGYSLNSKAFRVYNLETKRVEENLHVNFLENKPNVVRKGRAWMFDLDYLTNSMNYKPVLVENQANKSAGPKEANNSTGTEANNDQGENSEEIDLPDEHFVLPIWPAYSTTEKEANDAVRKEATHENPNANNNNTNLLNVISKPVSTAGPTIALNDDEPLYLDDPIMPHLKDIYDSPSKGIFTYSSYDDKGMITDFNNLDTTVNVSLTPTTRIHAIHPKTQFLGDLMLVV</sequence>
<dbReference type="InterPro" id="IPR036397">
    <property type="entry name" value="RNaseH_sf"/>
</dbReference>
<feature type="compositionally biased region" description="Low complexity" evidence="3">
    <location>
        <begin position="1544"/>
        <end position="1553"/>
    </location>
</feature>
<dbReference type="PROSITE" id="PS50158">
    <property type="entry name" value="ZF_CCHC"/>
    <property type="match status" value="1"/>
</dbReference>
<keyword evidence="4" id="KW-1133">Transmembrane helix</keyword>
<evidence type="ECO:0000259" key="5">
    <source>
        <dbReference type="PROSITE" id="PS50158"/>
    </source>
</evidence>
<dbReference type="Pfam" id="PF25597">
    <property type="entry name" value="SH3_retrovirus"/>
    <property type="match status" value="1"/>
</dbReference>
<feature type="region of interest" description="Disordered" evidence="3">
    <location>
        <begin position="1102"/>
        <end position="1121"/>
    </location>
</feature>
<keyword evidence="7" id="KW-0548">Nucleotidyltransferase</keyword>
<dbReference type="GO" id="GO:0003676">
    <property type="term" value="F:nucleic acid binding"/>
    <property type="evidence" value="ECO:0007669"/>
    <property type="project" value="InterPro"/>
</dbReference>
<dbReference type="PANTHER" id="PTHR48475">
    <property type="entry name" value="RIBONUCLEASE H"/>
    <property type="match status" value="1"/>
</dbReference>
<dbReference type="Gene3D" id="3.30.420.10">
    <property type="entry name" value="Ribonuclease H-like superfamily/Ribonuclease H"/>
    <property type="match status" value="1"/>
</dbReference>
<keyword evidence="7" id="KW-0695">RNA-directed DNA polymerase</keyword>
<dbReference type="PROSITE" id="PS50994">
    <property type="entry name" value="INTEGRASE"/>
    <property type="match status" value="1"/>
</dbReference>
<evidence type="ECO:0000259" key="6">
    <source>
        <dbReference type="PROSITE" id="PS50994"/>
    </source>
</evidence>
<keyword evidence="1" id="KW-0862">Zinc</keyword>
<feature type="region of interest" description="Disordered" evidence="3">
    <location>
        <begin position="1483"/>
        <end position="1511"/>
    </location>
</feature>
<dbReference type="EMBL" id="BKCJ010009080">
    <property type="protein sequence ID" value="GEU85302.1"/>
    <property type="molecule type" value="Genomic_DNA"/>
</dbReference>
<feature type="domain" description="Integrase catalytic" evidence="6">
    <location>
        <begin position="1"/>
        <end position="75"/>
    </location>
</feature>
<dbReference type="CDD" id="cd09272">
    <property type="entry name" value="RNase_HI_RT_Ty1"/>
    <property type="match status" value="1"/>
</dbReference>
<feature type="transmembrane region" description="Helical" evidence="4">
    <location>
        <begin position="567"/>
        <end position="587"/>
    </location>
</feature>
<dbReference type="GO" id="GO:0015074">
    <property type="term" value="P:DNA integration"/>
    <property type="evidence" value="ECO:0007669"/>
    <property type="project" value="InterPro"/>
</dbReference>
<dbReference type="GO" id="GO:0003964">
    <property type="term" value="F:RNA-directed DNA polymerase activity"/>
    <property type="evidence" value="ECO:0007669"/>
    <property type="project" value="UniProtKB-KW"/>
</dbReference>
<keyword evidence="1" id="KW-0863">Zinc-finger</keyword>
<keyword evidence="4" id="KW-0472">Membrane</keyword>
<keyword evidence="2" id="KW-0175">Coiled coil</keyword>
<keyword evidence="7" id="KW-0808">Transferase</keyword>
<feature type="compositionally biased region" description="Low complexity" evidence="3">
    <location>
        <begin position="1210"/>
        <end position="1222"/>
    </location>
</feature>
<keyword evidence="1" id="KW-0479">Metal-binding</keyword>
<organism evidence="7">
    <name type="scientific">Tanacetum cinerariifolium</name>
    <name type="common">Dalmatian daisy</name>
    <name type="synonym">Chrysanthemum cinerariifolium</name>
    <dbReference type="NCBI Taxonomy" id="118510"/>
    <lineage>
        <taxon>Eukaryota</taxon>
        <taxon>Viridiplantae</taxon>
        <taxon>Streptophyta</taxon>
        <taxon>Embryophyta</taxon>
        <taxon>Tracheophyta</taxon>
        <taxon>Spermatophyta</taxon>
        <taxon>Magnoliopsida</taxon>
        <taxon>eudicotyledons</taxon>
        <taxon>Gunneridae</taxon>
        <taxon>Pentapetalae</taxon>
        <taxon>asterids</taxon>
        <taxon>campanulids</taxon>
        <taxon>Asterales</taxon>
        <taxon>Asteraceae</taxon>
        <taxon>Asteroideae</taxon>
        <taxon>Anthemideae</taxon>
        <taxon>Anthemidinae</taxon>
        <taxon>Tanacetum</taxon>
    </lineage>
</organism>
<comment type="caution">
    <text evidence="7">The sequence shown here is derived from an EMBL/GenBank/DDBJ whole genome shotgun (WGS) entry which is preliminary data.</text>
</comment>
<feature type="compositionally biased region" description="Polar residues" evidence="3">
    <location>
        <begin position="196"/>
        <end position="215"/>
    </location>
</feature>
<dbReference type="InterPro" id="IPR057670">
    <property type="entry name" value="SH3_retrovirus"/>
</dbReference>
<proteinExistence type="predicted"/>
<dbReference type="InterPro" id="IPR001584">
    <property type="entry name" value="Integrase_cat-core"/>
</dbReference>
<feature type="coiled-coil region" evidence="2">
    <location>
        <begin position="827"/>
        <end position="867"/>
    </location>
</feature>
<protein>
    <submittedName>
        <fullName evidence="7">Reverse transcriptase domain-containing protein</fullName>
    </submittedName>
</protein>
<dbReference type="PANTHER" id="PTHR48475:SF1">
    <property type="entry name" value="RNASE H TYPE-1 DOMAIN-CONTAINING PROTEIN"/>
    <property type="match status" value="1"/>
</dbReference>
<name>A0A6L2NJK5_TANCI</name>
<gene>
    <name evidence="7" type="ORF">Tci_057280</name>
</gene>
<feature type="region of interest" description="Disordered" evidence="3">
    <location>
        <begin position="169"/>
        <end position="215"/>
    </location>
</feature>
<evidence type="ECO:0000256" key="2">
    <source>
        <dbReference type="SAM" id="Coils"/>
    </source>
</evidence>
<reference evidence="7" key="1">
    <citation type="journal article" date="2019" name="Sci. Rep.">
        <title>Draft genome of Tanacetum cinerariifolium, the natural source of mosquito coil.</title>
        <authorList>
            <person name="Yamashiro T."/>
            <person name="Shiraishi A."/>
            <person name="Satake H."/>
            <person name="Nakayama K."/>
        </authorList>
    </citation>
    <scope>NUCLEOTIDE SEQUENCE</scope>
</reference>
<feature type="compositionally biased region" description="Polar residues" evidence="3">
    <location>
        <begin position="1491"/>
        <end position="1504"/>
    </location>
</feature>